<sequence>MGENRRTERFWAGLSKDLVIEQTLMRTMKSAGGLVHGRGVLEEKQRNKWLLSLPVTATFNESMQELTNRNFEMSEQHKELNVARVERDNKDARTVFRFLCEHNPFEQTPELCSIISGIAGDSSVNVHQAVLVGEAILEKMYGINAFEFFSKKDFAVVLDQTRQLNIDGEKVQVDPQLLFQRPLAIGKARTDENDIDQLVQCELSPSPPALFDEYGLLR</sequence>
<name>A0A5B7H5Z2_PORTR</name>
<reference evidence="1 2" key="1">
    <citation type="submission" date="2019-05" db="EMBL/GenBank/DDBJ databases">
        <title>Another draft genome of Portunus trituberculatus and its Hox gene families provides insights of decapod evolution.</title>
        <authorList>
            <person name="Jeong J.-H."/>
            <person name="Song I."/>
            <person name="Kim S."/>
            <person name="Choi T."/>
            <person name="Kim D."/>
            <person name="Ryu S."/>
            <person name="Kim W."/>
        </authorList>
    </citation>
    <scope>NUCLEOTIDE SEQUENCE [LARGE SCALE GENOMIC DNA]</scope>
    <source>
        <tissue evidence="1">Muscle</tissue>
    </source>
</reference>
<dbReference type="EMBL" id="VSRR010022206">
    <property type="protein sequence ID" value="MPC64518.1"/>
    <property type="molecule type" value="Genomic_DNA"/>
</dbReference>
<dbReference type="AlphaFoldDB" id="A0A5B7H5Z2"/>
<comment type="caution">
    <text evidence="1">The sequence shown here is derived from an EMBL/GenBank/DDBJ whole genome shotgun (WGS) entry which is preliminary data.</text>
</comment>
<evidence type="ECO:0000313" key="1">
    <source>
        <dbReference type="EMBL" id="MPC64518.1"/>
    </source>
</evidence>
<keyword evidence="2" id="KW-1185">Reference proteome</keyword>
<gene>
    <name evidence="1" type="ORF">E2C01_058636</name>
</gene>
<organism evidence="1 2">
    <name type="scientific">Portunus trituberculatus</name>
    <name type="common">Swimming crab</name>
    <name type="synonym">Neptunus trituberculatus</name>
    <dbReference type="NCBI Taxonomy" id="210409"/>
    <lineage>
        <taxon>Eukaryota</taxon>
        <taxon>Metazoa</taxon>
        <taxon>Ecdysozoa</taxon>
        <taxon>Arthropoda</taxon>
        <taxon>Crustacea</taxon>
        <taxon>Multicrustacea</taxon>
        <taxon>Malacostraca</taxon>
        <taxon>Eumalacostraca</taxon>
        <taxon>Eucarida</taxon>
        <taxon>Decapoda</taxon>
        <taxon>Pleocyemata</taxon>
        <taxon>Brachyura</taxon>
        <taxon>Eubrachyura</taxon>
        <taxon>Portunoidea</taxon>
        <taxon>Portunidae</taxon>
        <taxon>Portuninae</taxon>
        <taxon>Portunus</taxon>
    </lineage>
</organism>
<accession>A0A5B7H5Z2</accession>
<evidence type="ECO:0000313" key="2">
    <source>
        <dbReference type="Proteomes" id="UP000324222"/>
    </source>
</evidence>
<proteinExistence type="predicted"/>
<dbReference type="Proteomes" id="UP000324222">
    <property type="component" value="Unassembled WGS sequence"/>
</dbReference>
<protein>
    <submittedName>
        <fullName evidence="1">Uncharacterized protein</fullName>
    </submittedName>
</protein>